<protein>
    <submittedName>
        <fullName evidence="2">Uncharacterized protein</fullName>
    </submittedName>
</protein>
<feature type="compositionally biased region" description="Polar residues" evidence="1">
    <location>
        <begin position="347"/>
        <end position="356"/>
    </location>
</feature>
<dbReference type="eggNOG" id="KOG1208">
    <property type="taxonomic scope" value="Eukaryota"/>
</dbReference>
<dbReference type="PANTHER" id="PTHR34438:SF1">
    <property type="entry name" value="CHROMOSOME 2 OPEN READING FRAME 81"/>
    <property type="match status" value="1"/>
</dbReference>
<feature type="compositionally biased region" description="Basic and acidic residues" evidence="1">
    <location>
        <begin position="1"/>
        <end position="18"/>
    </location>
</feature>
<sequence length="550" mass="60889">MTSRDRVPLSKSRAEKSRPPTVPIPQVDIIPGRLSESEWISLVTMEEGEDGVGDILAGMINQVMDECYKVYLARQCIPFTVSQARDAILQIAEWRFLARDEGEATVEEDATWQEEEEPVACVTDSWAQGSVPVMRTSLTLLPQGREVSLDKLPEETLSHEETRFYTGSPEVPAGTLSEQPSQEEGVKSAPAPAPAPPPLPKTRKAYRPHRGLLHSASLKSMARPLQETEKELLRQQLSQTLPEESPQEDLCSLHQLLPMSCSNLLKIQTGRPPKIKDVMYNEFGSVIAMPKLDPAHLPKCWIKPQVEVLDPDVEAKRQEVLKTVSGRGQRSTKSHRHAAQGPGVGELTSTKLLQDTGPMQSGGLAQAFCQSHADKRAQHLPSKGKSLEPSSHVYWKPSNLLDSIELAPGVAIRDSSSVKCGPHHGALYEEGGEGVFRRKLRPIHPRVPLPAVAVEQLICDHMPQVQPAALLTSLMSSGPEHLNYDPYGQIARCMTERGHDRDTRQCKVKVKELRNADHKAQEQRAGRDTRRQPHLHCEGHCGYFGGSHDS</sequence>
<dbReference type="AlphaFoldDB" id="M7CCI7"/>
<feature type="region of interest" description="Disordered" evidence="1">
    <location>
        <begin position="1"/>
        <end position="23"/>
    </location>
</feature>
<evidence type="ECO:0000313" key="3">
    <source>
        <dbReference type="Proteomes" id="UP000031443"/>
    </source>
</evidence>
<reference evidence="3" key="1">
    <citation type="journal article" date="2013" name="Nat. Genet.">
        <title>The draft genomes of soft-shell turtle and green sea turtle yield insights into the development and evolution of the turtle-specific body plan.</title>
        <authorList>
            <person name="Wang Z."/>
            <person name="Pascual-Anaya J."/>
            <person name="Zadissa A."/>
            <person name="Li W."/>
            <person name="Niimura Y."/>
            <person name="Huang Z."/>
            <person name="Li C."/>
            <person name="White S."/>
            <person name="Xiong Z."/>
            <person name="Fang D."/>
            <person name="Wang B."/>
            <person name="Ming Y."/>
            <person name="Chen Y."/>
            <person name="Zheng Y."/>
            <person name="Kuraku S."/>
            <person name="Pignatelli M."/>
            <person name="Herrero J."/>
            <person name="Beal K."/>
            <person name="Nozawa M."/>
            <person name="Li Q."/>
            <person name="Wang J."/>
            <person name="Zhang H."/>
            <person name="Yu L."/>
            <person name="Shigenobu S."/>
            <person name="Wang J."/>
            <person name="Liu J."/>
            <person name="Flicek P."/>
            <person name="Searle S."/>
            <person name="Wang J."/>
            <person name="Kuratani S."/>
            <person name="Yin Y."/>
            <person name="Aken B."/>
            <person name="Zhang G."/>
            <person name="Irie N."/>
        </authorList>
    </citation>
    <scope>NUCLEOTIDE SEQUENCE [LARGE SCALE GENOMIC DNA]</scope>
</reference>
<accession>M7CCI7</accession>
<feature type="region of interest" description="Disordered" evidence="1">
    <location>
        <begin position="151"/>
        <end position="207"/>
    </location>
</feature>
<name>M7CCI7_CHEMY</name>
<evidence type="ECO:0000256" key="1">
    <source>
        <dbReference type="SAM" id="MobiDB-lite"/>
    </source>
</evidence>
<feature type="compositionally biased region" description="Basic and acidic residues" evidence="1">
    <location>
        <begin position="151"/>
        <end position="163"/>
    </location>
</feature>
<feature type="region of interest" description="Disordered" evidence="1">
    <location>
        <begin position="322"/>
        <end position="356"/>
    </location>
</feature>
<organism evidence="2 3">
    <name type="scientific">Chelonia mydas</name>
    <name type="common">Green sea-turtle</name>
    <name type="synonym">Chelonia agassizi</name>
    <dbReference type="NCBI Taxonomy" id="8469"/>
    <lineage>
        <taxon>Eukaryota</taxon>
        <taxon>Metazoa</taxon>
        <taxon>Chordata</taxon>
        <taxon>Craniata</taxon>
        <taxon>Vertebrata</taxon>
        <taxon>Euteleostomi</taxon>
        <taxon>Archelosauria</taxon>
        <taxon>Testudinata</taxon>
        <taxon>Testudines</taxon>
        <taxon>Cryptodira</taxon>
        <taxon>Durocryptodira</taxon>
        <taxon>Americhelydia</taxon>
        <taxon>Chelonioidea</taxon>
        <taxon>Cheloniidae</taxon>
        <taxon>Chelonia</taxon>
    </lineage>
</organism>
<keyword evidence="3" id="KW-1185">Reference proteome</keyword>
<feature type="compositionally biased region" description="Pro residues" evidence="1">
    <location>
        <begin position="191"/>
        <end position="200"/>
    </location>
</feature>
<dbReference type="Pfam" id="PF15479">
    <property type="entry name" value="DUF4639"/>
    <property type="match status" value="1"/>
</dbReference>
<dbReference type="EMBL" id="KB473745">
    <property type="protein sequence ID" value="EMP42423.1"/>
    <property type="molecule type" value="Genomic_DNA"/>
</dbReference>
<proteinExistence type="predicted"/>
<evidence type="ECO:0000313" key="2">
    <source>
        <dbReference type="EMBL" id="EMP42423.1"/>
    </source>
</evidence>
<dbReference type="PANTHER" id="PTHR34438">
    <property type="entry name" value="SI:DKEY-97L20.6"/>
    <property type="match status" value="1"/>
</dbReference>
<gene>
    <name evidence="2" type="ORF">UY3_00309</name>
</gene>
<dbReference type="Proteomes" id="UP000031443">
    <property type="component" value="Unassembled WGS sequence"/>
</dbReference>
<dbReference type="STRING" id="8469.M7CCI7"/>
<dbReference type="InterPro" id="IPR028042">
    <property type="entry name" value="DUF4639"/>
</dbReference>